<dbReference type="PROSITE" id="PS50222">
    <property type="entry name" value="EF_HAND_2"/>
    <property type="match status" value="2"/>
</dbReference>
<feature type="domain" description="EF-hand" evidence="10">
    <location>
        <begin position="247"/>
        <end position="282"/>
    </location>
</feature>
<evidence type="ECO:0000256" key="6">
    <source>
        <dbReference type="ARBA" id="ARBA00022837"/>
    </source>
</evidence>
<dbReference type="Gene3D" id="1.10.510.10">
    <property type="entry name" value="Transferase(Phosphotransferase) domain 1"/>
    <property type="match status" value="1"/>
</dbReference>
<dbReference type="EMBL" id="HBFQ01036953">
    <property type="protein sequence ID" value="CAD8851691.1"/>
    <property type="molecule type" value="Transcribed_RNA"/>
</dbReference>
<evidence type="ECO:0000256" key="5">
    <source>
        <dbReference type="ARBA" id="ARBA00022777"/>
    </source>
</evidence>
<dbReference type="PROSITE" id="PS50011">
    <property type="entry name" value="PROTEIN_KINASE_DOM"/>
    <property type="match status" value="1"/>
</dbReference>
<proteinExistence type="inferred from homology"/>
<keyword evidence="3" id="KW-0808">Transferase</keyword>
<dbReference type="GO" id="GO:0004674">
    <property type="term" value="F:protein serine/threonine kinase activity"/>
    <property type="evidence" value="ECO:0007669"/>
    <property type="project" value="UniProtKB-KW"/>
</dbReference>
<dbReference type="InterPro" id="IPR002048">
    <property type="entry name" value="EF_hand_dom"/>
</dbReference>
<dbReference type="SUPFAM" id="SSF47473">
    <property type="entry name" value="EF-hand"/>
    <property type="match status" value="1"/>
</dbReference>
<feature type="domain" description="Protein kinase" evidence="9">
    <location>
        <begin position="1"/>
        <end position="132"/>
    </location>
</feature>
<dbReference type="InterPro" id="IPR000719">
    <property type="entry name" value="Prot_kinase_dom"/>
</dbReference>
<evidence type="ECO:0000256" key="4">
    <source>
        <dbReference type="ARBA" id="ARBA00022741"/>
    </source>
</evidence>
<dbReference type="SMART" id="SM00220">
    <property type="entry name" value="S_TKc"/>
    <property type="match status" value="1"/>
</dbReference>
<dbReference type="InterPro" id="IPR018247">
    <property type="entry name" value="EF_Hand_1_Ca_BS"/>
</dbReference>
<dbReference type="Pfam" id="PF00069">
    <property type="entry name" value="Pkinase"/>
    <property type="match status" value="1"/>
</dbReference>
<dbReference type="Gene3D" id="1.10.238.10">
    <property type="entry name" value="EF-hand"/>
    <property type="match status" value="2"/>
</dbReference>
<gene>
    <name evidence="11" type="ORF">NSCI0253_LOCUS26041</name>
</gene>
<reference evidence="11" key="1">
    <citation type="submission" date="2021-01" db="EMBL/GenBank/DDBJ databases">
        <authorList>
            <person name="Corre E."/>
            <person name="Pelletier E."/>
            <person name="Niang G."/>
            <person name="Scheremetjew M."/>
            <person name="Finn R."/>
            <person name="Kale V."/>
            <person name="Holt S."/>
            <person name="Cochrane G."/>
            <person name="Meng A."/>
            <person name="Brown T."/>
            <person name="Cohen L."/>
        </authorList>
    </citation>
    <scope>NUCLEOTIDE SEQUENCE</scope>
</reference>
<dbReference type="GO" id="GO:0005524">
    <property type="term" value="F:ATP binding"/>
    <property type="evidence" value="ECO:0007669"/>
    <property type="project" value="UniProtKB-KW"/>
</dbReference>
<comment type="cofactor">
    <cofactor evidence="1">
        <name>Mg(2+)</name>
        <dbReference type="ChEBI" id="CHEBI:18420"/>
    </cofactor>
</comment>
<dbReference type="SUPFAM" id="SSF56112">
    <property type="entry name" value="Protein kinase-like (PK-like)"/>
    <property type="match status" value="1"/>
</dbReference>
<dbReference type="InterPro" id="IPR050205">
    <property type="entry name" value="CDPK_Ser/Thr_kinases"/>
</dbReference>
<evidence type="ECO:0000313" key="11">
    <source>
        <dbReference type="EMBL" id="CAD8851691.1"/>
    </source>
</evidence>
<keyword evidence="5" id="KW-0418">Kinase</keyword>
<dbReference type="PROSITE" id="PS00018">
    <property type="entry name" value="EF_HAND_1"/>
    <property type="match status" value="1"/>
</dbReference>
<dbReference type="InterPro" id="IPR011009">
    <property type="entry name" value="Kinase-like_dom_sf"/>
</dbReference>
<sequence length="407" mass="45521">MLKLIDFGLAVKGSSNEFLGTGPYMAPEIVAQKGAITYRSDIWSVGVCTIELLTKTAPFGKLHDNGGSYDILFDRIKSFRRLEDIDKQMSRYSTGDQWSGRSPMADAFLRKLLQPDPKQRPQAGRAERDPWMTAHKSAPAGLTGEMLRSLAAYASAPPTVCCCLFAIAVRADVPDIEKLGKAFVSMDTNGNGKITRAEISAAVNRSRWWWDPEVDVWSLVKTADLDHTGGLNYTEFVAACLYANHGSLEELVRASFTALDSNRDGLVRLSDIRDLFRERDFAVLNQLPQDRPFNLAEWQRTLLSSFPVPARNILPGKEPSVQEVLGGLAMCKKPPRYHSDDDMNFQITGMNRPRQGRGRGASPNHLMESDEIPQCEILMESVDHPQCGSWQRDLLETLGIRRWFPES</sequence>
<name>A0A7S1F8L7_NOCSC</name>
<dbReference type="InterPro" id="IPR011992">
    <property type="entry name" value="EF-hand-dom_pair"/>
</dbReference>
<keyword evidence="4" id="KW-0547">Nucleotide-binding</keyword>
<evidence type="ECO:0000256" key="2">
    <source>
        <dbReference type="ARBA" id="ARBA00022527"/>
    </source>
</evidence>
<protein>
    <recommendedName>
        <fullName evidence="12">Non-specific serine/threonine protein kinase</fullName>
    </recommendedName>
</protein>
<dbReference type="GO" id="GO:0005509">
    <property type="term" value="F:calcium ion binding"/>
    <property type="evidence" value="ECO:0007669"/>
    <property type="project" value="InterPro"/>
</dbReference>
<accession>A0A7S1F8L7</accession>
<dbReference type="SMART" id="SM00054">
    <property type="entry name" value="EFh"/>
    <property type="match status" value="2"/>
</dbReference>
<comment type="similarity">
    <text evidence="8">Belongs to the protein kinase superfamily. Ser/Thr protein kinase family. CDPK subfamily.</text>
</comment>
<evidence type="ECO:0008006" key="12">
    <source>
        <dbReference type="Google" id="ProtNLM"/>
    </source>
</evidence>
<evidence type="ECO:0000256" key="1">
    <source>
        <dbReference type="ARBA" id="ARBA00001946"/>
    </source>
</evidence>
<evidence type="ECO:0000256" key="7">
    <source>
        <dbReference type="ARBA" id="ARBA00022840"/>
    </source>
</evidence>
<evidence type="ECO:0000256" key="3">
    <source>
        <dbReference type="ARBA" id="ARBA00022679"/>
    </source>
</evidence>
<evidence type="ECO:0000259" key="10">
    <source>
        <dbReference type="PROSITE" id="PS50222"/>
    </source>
</evidence>
<keyword evidence="2" id="KW-0723">Serine/threonine-protein kinase</keyword>
<evidence type="ECO:0000259" key="9">
    <source>
        <dbReference type="PROSITE" id="PS50011"/>
    </source>
</evidence>
<evidence type="ECO:0000256" key="8">
    <source>
        <dbReference type="ARBA" id="ARBA00024334"/>
    </source>
</evidence>
<keyword evidence="7" id="KW-0067">ATP-binding</keyword>
<organism evidence="11">
    <name type="scientific">Noctiluca scintillans</name>
    <name type="common">Sea sparkle</name>
    <name type="synonym">Red tide dinoflagellate</name>
    <dbReference type="NCBI Taxonomy" id="2966"/>
    <lineage>
        <taxon>Eukaryota</taxon>
        <taxon>Sar</taxon>
        <taxon>Alveolata</taxon>
        <taxon>Dinophyceae</taxon>
        <taxon>Noctilucales</taxon>
        <taxon>Noctilucaceae</taxon>
        <taxon>Noctiluca</taxon>
    </lineage>
</organism>
<dbReference type="PANTHER" id="PTHR24349">
    <property type="entry name" value="SERINE/THREONINE-PROTEIN KINASE"/>
    <property type="match status" value="1"/>
</dbReference>
<dbReference type="AlphaFoldDB" id="A0A7S1F8L7"/>
<keyword evidence="6" id="KW-0106">Calcium</keyword>
<feature type="domain" description="EF-hand" evidence="10">
    <location>
        <begin position="174"/>
        <end position="209"/>
    </location>
</feature>